<keyword evidence="6" id="KW-0413">Isomerase</keyword>
<proteinExistence type="inferred from homology"/>
<evidence type="ECO:0000256" key="2">
    <source>
        <dbReference type="ARBA" id="ARBA00005791"/>
    </source>
</evidence>
<feature type="signal peptide" evidence="4">
    <location>
        <begin position="1"/>
        <end position="34"/>
    </location>
</feature>
<gene>
    <name evidence="6" type="ORF">SAMN06295905_0284</name>
</gene>
<keyword evidence="7" id="KW-1185">Reference proteome</keyword>
<protein>
    <submittedName>
        <fullName evidence="6">Protein-disulfide isomerase</fullName>
    </submittedName>
</protein>
<name>A0A1Y6EGS6_9HYPH</name>
<evidence type="ECO:0000313" key="6">
    <source>
        <dbReference type="EMBL" id="SMQ59792.1"/>
    </source>
</evidence>
<evidence type="ECO:0000256" key="3">
    <source>
        <dbReference type="SAM" id="MobiDB-lite"/>
    </source>
</evidence>
<dbReference type="PROSITE" id="PS51352">
    <property type="entry name" value="THIOREDOXIN_2"/>
    <property type="match status" value="1"/>
</dbReference>
<dbReference type="PANTHER" id="PTHR13887:SF56">
    <property type="entry name" value="THIOREDOXIN-LIKE REDUCTASE RV2466C"/>
    <property type="match status" value="1"/>
</dbReference>
<organism evidence="6 7">
    <name type="scientific">Devosia lucknowensis</name>
    <dbReference type="NCBI Taxonomy" id="1096929"/>
    <lineage>
        <taxon>Bacteria</taxon>
        <taxon>Pseudomonadati</taxon>
        <taxon>Pseudomonadota</taxon>
        <taxon>Alphaproteobacteria</taxon>
        <taxon>Hyphomicrobiales</taxon>
        <taxon>Devosiaceae</taxon>
        <taxon>Devosia</taxon>
    </lineage>
</organism>
<dbReference type="InterPro" id="IPR036249">
    <property type="entry name" value="Thioredoxin-like_sf"/>
</dbReference>
<dbReference type="InterPro" id="IPR013766">
    <property type="entry name" value="Thioredoxin_domain"/>
</dbReference>
<evidence type="ECO:0000313" key="7">
    <source>
        <dbReference type="Proteomes" id="UP000194474"/>
    </source>
</evidence>
<dbReference type="InterPro" id="IPR012336">
    <property type="entry name" value="Thioredoxin-like_fold"/>
</dbReference>
<dbReference type="EMBL" id="FXWK01000001">
    <property type="protein sequence ID" value="SMQ59792.1"/>
    <property type="molecule type" value="Genomic_DNA"/>
</dbReference>
<feature type="region of interest" description="Disordered" evidence="3">
    <location>
        <begin position="226"/>
        <end position="262"/>
    </location>
</feature>
<dbReference type="Proteomes" id="UP000194474">
    <property type="component" value="Unassembled WGS sequence"/>
</dbReference>
<dbReference type="Gene3D" id="3.40.30.10">
    <property type="entry name" value="Glutaredoxin"/>
    <property type="match status" value="1"/>
</dbReference>
<dbReference type="PROSITE" id="PS51318">
    <property type="entry name" value="TAT"/>
    <property type="match status" value="1"/>
</dbReference>
<comment type="function">
    <text evidence="1">May be required for disulfide bond formation in some proteins.</text>
</comment>
<evidence type="ECO:0000256" key="1">
    <source>
        <dbReference type="ARBA" id="ARBA00003565"/>
    </source>
</evidence>
<sequence length="262" mass="27573">MTTNRRNFIIAGAAVAVATVGGGSFLLAPTPVFAATAQPDQPVMPLVDGMVDKVEGSMDAPVTLIEYASPTCPHCAAFHTTVYPQLKADYIETGKVKFIVRPFLRNEVDAAIFMLAEAAGPERYEEVLSTYFSTQNNWMSAPGTQILAIAQQLGFTQESFNAALTNQELLQAMEAVRTQAMDDFGVTGTPSFYVNGNKITTGYDFEQLAAAIDPLVPADFVPTAPSSTAPAAAPAADAMAPANDATSPVDSMAPANEVSPAN</sequence>
<accession>A0A1Y6EGS6</accession>
<evidence type="ECO:0000256" key="4">
    <source>
        <dbReference type="SAM" id="SignalP"/>
    </source>
</evidence>
<feature type="compositionally biased region" description="Low complexity" evidence="3">
    <location>
        <begin position="226"/>
        <end position="247"/>
    </location>
</feature>
<keyword evidence="4" id="KW-0732">Signal</keyword>
<dbReference type="GO" id="GO:0016853">
    <property type="term" value="F:isomerase activity"/>
    <property type="evidence" value="ECO:0007669"/>
    <property type="project" value="UniProtKB-KW"/>
</dbReference>
<dbReference type="PANTHER" id="PTHR13887">
    <property type="entry name" value="GLUTATHIONE S-TRANSFERASE KAPPA"/>
    <property type="match status" value="1"/>
</dbReference>
<feature type="chain" id="PRO_5012915687" evidence="4">
    <location>
        <begin position="35"/>
        <end position="262"/>
    </location>
</feature>
<dbReference type="AlphaFoldDB" id="A0A1Y6EGS6"/>
<reference evidence="7" key="1">
    <citation type="submission" date="2017-04" db="EMBL/GenBank/DDBJ databases">
        <authorList>
            <person name="Varghese N."/>
            <person name="Submissions S."/>
        </authorList>
    </citation>
    <scope>NUCLEOTIDE SEQUENCE [LARGE SCALE GENOMIC DNA]</scope>
</reference>
<dbReference type="RefSeq" id="WP_170926310.1">
    <property type="nucleotide sequence ID" value="NZ_FXWK01000001.1"/>
</dbReference>
<evidence type="ECO:0000259" key="5">
    <source>
        <dbReference type="PROSITE" id="PS51352"/>
    </source>
</evidence>
<dbReference type="Pfam" id="PF13462">
    <property type="entry name" value="Thioredoxin_4"/>
    <property type="match status" value="1"/>
</dbReference>
<dbReference type="InterPro" id="IPR006311">
    <property type="entry name" value="TAT_signal"/>
</dbReference>
<feature type="domain" description="Thioredoxin" evidence="5">
    <location>
        <begin position="32"/>
        <end position="178"/>
    </location>
</feature>
<dbReference type="SUPFAM" id="SSF52833">
    <property type="entry name" value="Thioredoxin-like"/>
    <property type="match status" value="1"/>
</dbReference>
<comment type="similarity">
    <text evidence="2">Belongs to the thioredoxin family. DsbA subfamily.</text>
</comment>